<dbReference type="PANTHER" id="PTHR11042">
    <property type="entry name" value="EUKARYOTIC TRANSLATION INITIATION FACTOR 2-ALPHA KINASE EIF2-ALPHA KINASE -RELATED"/>
    <property type="match status" value="1"/>
</dbReference>
<evidence type="ECO:0000256" key="3">
    <source>
        <dbReference type="ARBA" id="ARBA00022527"/>
    </source>
</evidence>
<evidence type="ECO:0000256" key="19">
    <source>
        <dbReference type="PROSITE-ProRule" id="PRU10141"/>
    </source>
</evidence>
<keyword evidence="6" id="KW-0479">Metal-binding</keyword>
<dbReference type="InterPro" id="IPR008271">
    <property type="entry name" value="Ser/Thr_kinase_AS"/>
</dbReference>
<dbReference type="InterPro" id="IPR017441">
    <property type="entry name" value="Protein_kinase_ATP_BS"/>
</dbReference>
<dbReference type="InterPro" id="IPR011009">
    <property type="entry name" value="Kinase-like_dom_sf"/>
</dbReference>
<name>R7UKB2_CAPTE</name>
<organism evidence="22">
    <name type="scientific">Capitella teleta</name>
    <name type="common">Polychaete worm</name>
    <dbReference type="NCBI Taxonomy" id="283909"/>
    <lineage>
        <taxon>Eukaryota</taxon>
        <taxon>Metazoa</taxon>
        <taxon>Spiralia</taxon>
        <taxon>Lophotrochozoa</taxon>
        <taxon>Annelida</taxon>
        <taxon>Polychaeta</taxon>
        <taxon>Sedentaria</taxon>
        <taxon>Scolecida</taxon>
        <taxon>Capitellidae</taxon>
        <taxon>Capitella</taxon>
    </lineage>
</organism>
<dbReference type="OMA" id="TWHQLRN"/>
<dbReference type="CDD" id="cd14050">
    <property type="entry name" value="PKc_Myt1"/>
    <property type="match status" value="1"/>
</dbReference>
<dbReference type="GO" id="GO:0005524">
    <property type="term" value="F:ATP binding"/>
    <property type="evidence" value="ECO:0007669"/>
    <property type="project" value="UniProtKB-UniRule"/>
</dbReference>
<comment type="subcellular location">
    <subcellularLocation>
        <location evidence="1">Golgi apparatus membrane</location>
        <topology evidence="1">Peripheral membrane protein</topology>
    </subcellularLocation>
</comment>
<proteinExistence type="inferred from homology"/>
<dbReference type="PROSITE" id="PS50011">
    <property type="entry name" value="PROTEIN_KINASE_DOM"/>
    <property type="match status" value="1"/>
</dbReference>
<evidence type="ECO:0000256" key="18">
    <source>
        <dbReference type="ARBA" id="ARBA00084081"/>
    </source>
</evidence>
<reference evidence="24" key="1">
    <citation type="submission" date="2012-12" db="EMBL/GenBank/DDBJ databases">
        <authorList>
            <person name="Hellsten U."/>
            <person name="Grimwood J."/>
            <person name="Chapman J.A."/>
            <person name="Shapiro H."/>
            <person name="Aerts A."/>
            <person name="Otillar R.P."/>
            <person name="Terry A.Y."/>
            <person name="Boore J.L."/>
            <person name="Simakov O."/>
            <person name="Marletaz F."/>
            <person name="Cho S.-J."/>
            <person name="Edsinger-Gonzales E."/>
            <person name="Havlak P."/>
            <person name="Kuo D.-H."/>
            <person name="Larsson T."/>
            <person name="Lv J."/>
            <person name="Arendt D."/>
            <person name="Savage R."/>
            <person name="Osoegawa K."/>
            <person name="de Jong P."/>
            <person name="Lindberg D.R."/>
            <person name="Seaver E.C."/>
            <person name="Weisblat D.A."/>
            <person name="Putnam N.H."/>
            <person name="Grigoriev I.V."/>
            <person name="Rokhsar D.S."/>
        </authorList>
    </citation>
    <scope>NUCLEOTIDE SEQUENCE</scope>
    <source>
        <strain evidence="24">I ESC-2004</strain>
    </source>
</reference>
<evidence type="ECO:0000256" key="16">
    <source>
        <dbReference type="ARBA" id="ARBA00048679"/>
    </source>
</evidence>
<evidence type="ECO:0000256" key="8">
    <source>
        <dbReference type="ARBA" id="ARBA00022777"/>
    </source>
</evidence>
<dbReference type="Pfam" id="PF00069">
    <property type="entry name" value="Pkinase"/>
    <property type="match status" value="1"/>
</dbReference>
<dbReference type="GO" id="GO:0000139">
    <property type="term" value="C:Golgi membrane"/>
    <property type="evidence" value="ECO:0007669"/>
    <property type="project" value="UniProtKB-SubCell"/>
</dbReference>
<dbReference type="AlphaFoldDB" id="R7UKB2"/>
<keyword evidence="12" id="KW-0472">Membrane</keyword>
<evidence type="ECO:0000256" key="7">
    <source>
        <dbReference type="ARBA" id="ARBA00022741"/>
    </source>
</evidence>
<evidence type="ECO:0000256" key="10">
    <source>
        <dbReference type="ARBA" id="ARBA00022842"/>
    </source>
</evidence>
<evidence type="ECO:0000313" key="24">
    <source>
        <dbReference type="Proteomes" id="UP000014760"/>
    </source>
</evidence>
<evidence type="ECO:0000256" key="1">
    <source>
        <dbReference type="ARBA" id="ARBA00004395"/>
    </source>
</evidence>
<dbReference type="InterPro" id="IPR000719">
    <property type="entry name" value="Prot_kinase_dom"/>
</dbReference>
<evidence type="ECO:0000256" key="13">
    <source>
        <dbReference type="ARBA" id="ARBA00023306"/>
    </source>
</evidence>
<keyword evidence="13" id="KW-0131">Cell cycle</keyword>
<dbReference type="PROSITE" id="PS00108">
    <property type="entry name" value="PROTEIN_KINASE_ST"/>
    <property type="match status" value="1"/>
</dbReference>
<dbReference type="HOGENOM" id="CLU_000288_25_2_1"/>
<reference evidence="23" key="3">
    <citation type="submission" date="2015-06" db="UniProtKB">
        <authorList>
            <consortium name="EnsemblMetazoa"/>
        </authorList>
    </citation>
    <scope>IDENTIFICATION</scope>
</reference>
<keyword evidence="3 20" id="KW-0723">Serine/threonine-protein kinase</keyword>
<dbReference type="PANTHER" id="PTHR11042:SF183">
    <property type="entry name" value="MEMBRANE-ASSOCIATED TYROSINE- AND THREONINE-SPECIFIC CDC2-INHIBITORY KINASE"/>
    <property type="match status" value="1"/>
</dbReference>
<keyword evidence="4" id="KW-0597">Phosphoprotein</keyword>
<keyword evidence="9 19" id="KW-0067">ATP-binding</keyword>
<dbReference type="Proteomes" id="UP000014760">
    <property type="component" value="Unassembled WGS sequence"/>
</dbReference>
<feature type="non-terminal residue" evidence="22">
    <location>
        <position position="304"/>
    </location>
</feature>
<evidence type="ECO:0000256" key="20">
    <source>
        <dbReference type="RuleBase" id="RU000304"/>
    </source>
</evidence>
<dbReference type="EC" id="2.7.11.1" evidence="2"/>
<dbReference type="GO" id="GO:0051321">
    <property type="term" value="P:meiotic cell cycle"/>
    <property type="evidence" value="ECO:0007669"/>
    <property type="project" value="TreeGrafter"/>
</dbReference>
<comment type="similarity">
    <text evidence="14">Belongs to the protein kinase superfamily. Ser/Thr protein kinase family. GCN2 subfamily.</text>
</comment>
<dbReference type="OrthoDB" id="5337378at2759"/>
<evidence type="ECO:0000256" key="12">
    <source>
        <dbReference type="ARBA" id="ARBA00023136"/>
    </source>
</evidence>
<sequence length="304" mass="34585">LPPRPPVKSAPPVSRIFAKKPFQKARPISFKLSPEESTLSPCYNAGKKDLYFEQCFEIECKLGAGSFGEVFKVRSKEDGKHYAIKRSVEKFKGESDRKRKLEEVAKHEKLPAHPNCVGFVRAWEEKKHLYIQTELCRTSLSTYAEHHHNITEKLIWKYMVDLLMAVNHLHFHDLAHMDIKPDNIFIAEDSNACKLGDFGLVLDVSNGTEVSDAQEGDPKYLAPELMLGKFGKQADVFSLGITILEMASDLDLPRGGDLWHQLRSGKLPEEFLMGISEEMKTIIRLMMEPDPEKRPTVSEILEHP</sequence>
<evidence type="ECO:0000256" key="6">
    <source>
        <dbReference type="ARBA" id="ARBA00022723"/>
    </source>
</evidence>
<dbReference type="Gene3D" id="1.10.510.10">
    <property type="entry name" value="Transferase(Phosphotransferase) domain 1"/>
    <property type="match status" value="1"/>
</dbReference>
<evidence type="ECO:0000256" key="2">
    <source>
        <dbReference type="ARBA" id="ARBA00012513"/>
    </source>
</evidence>
<keyword evidence="11" id="KW-0333">Golgi apparatus</keyword>
<dbReference type="EMBL" id="AMQN01001193">
    <property type="status" value="NOT_ANNOTATED_CDS"/>
    <property type="molecule type" value="Genomic_DNA"/>
</dbReference>
<feature type="binding site" evidence="19">
    <location>
        <position position="85"/>
    </location>
    <ligand>
        <name>ATP</name>
        <dbReference type="ChEBI" id="CHEBI:30616"/>
    </ligand>
</feature>
<evidence type="ECO:0000259" key="21">
    <source>
        <dbReference type="PROSITE" id="PS50011"/>
    </source>
</evidence>
<dbReference type="GO" id="GO:0110031">
    <property type="term" value="P:negative regulation of G2/MI transition of meiotic cell cycle"/>
    <property type="evidence" value="ECO:0007669"/>
    <property type="project" value="TreeGrafter"/>
</dbReference>
<dbReference type="InterPro" id="IPR050339">
    <property type="entry name" value="CC_SR_Kinase"/>
</dbReference>
<dbReference type="GO" id="GO:0046872">
    <property type="term" value="F:metal ion binding"/>
    <property type="evidence" value="ECO:0007669"/>
    <property type="project" value="UniProtKB-KW"/>
</dbReference>
<dbReference type="PROSITE" id="PS00107">
    <property type="entry name" value="PROTEIN_KINASE_ATP"/>
    <property type="match status" value="1"/>
</dbReference>
<dbReference type="GO" id="GO:0004674">
    <property type="term" value="F:protein serine/threonine kinase activity"/>
    <property type="evidence" value="ECO:0007669"/>
    <property type="project" value="UniProtKB-KW"/>
</dbReference>
<evidence type="ECO:0000256" key="4">
    <source>
        <dbReference type="ARBA" id="ARBA00022553"/>
    </source>
</evidence>
<evidence type="ECO:0000256" key="9">
    <source>
        <dbReference type="ARBA" id="ARBA00022840"/>
    </source>
</evidence>
<comment type="catalytic activity">
    <reaction evidence="15">
        <text>L-threonyl-[protein] + ATP = O-phospho-L-threonyl-[protein] + ADP + H(+)</text>
        <dbReference type="Rhea" id="RHEA:46608"/>
        <dbReference type="Rhea" id="RHEA-COMP:11060"/>
        <dbReference type="Rhea" id="RHEA-COMP:11605"/>
        <dbReference type="ChEBI" id="CHEBI:15378"/>
        <dbReference type="ChEBI" id="CHEBI:30013"/>
        <dbReference type="ChEBI" id="CHEBI:30616"/>
        <dbReference type="ChEBI" id="CHEBI:61977"/>
        <dbReference type="ChEBI" id="CHEBI:456216"/>
        <dbReference type="EC" id="2.7.11.1"/>
    </reaction>
</comment>
<evidence type="ECO:0000256" key="14">
    <source>
        <dbReference type="ARBA" id="ARBA00037982"/>
    </source>
</evidence>
<dbReference type="EMBL" id="KB300511">
    <property type="protein sequence ID" value="ELU06630.1"/>
    <property type="molecule type" value="Genomic_DNA"/>
</dbReference>
<dbReference type="SUPFAM" id="SSF56112">
    <property type="entry name" value="Protein kinase-like (PK-like)"/>
    <property type="match status" value="1"/>
</dbReference>
<dbReference type="STRING" id="283909.R7UKB2"/>
<evidence type="ECO:0000256" key="15">
    <source>
        <dbReference type="ARBA" id="ARBA00047899"/>
    </source>
</evidence>
<evidence type="ECO:0000256" key="17">
    <source>
        <dbReference type="ARBA" id="ARBA00074601"/>
    </source>
</evidence>
<feature type="domain" description="Protein kinase" evidence="21">
    <location>
        <begin position="56"/>
        <end position="304"/>
    </location>
</feature>
<reference evidence="22 24" key="2">
    <citation type="journal article" date="2013" name="Nature">
        <title>Insights into bilaterian evolution from three spiralian genomes.</title>
        <authorList>
            <person name="Simakov O."/>
            <person name="Marletaz F."/>
            <person name="Cho S.J."/>
            <person name="Edsinger-Gonzales E."/>
            <person name="Havlak P."/>
            <person name="Hellsten U."/>
            <person name="Kuo D.H."/>
            <person name="Larsson T."/>
            <person name="Lv J."/>
            <person name="Arendt D."/>
            <person name="Savage R."/>
            <person name="Osoegawa K."/>
            <person name="de Jong P."/>
            <person name="Grimwood J."/>
            <person name="Chapman J.A."/>
            <person name="Shapiro H."/>
            <person name="Aerts A."/>
            <person name="Otillar R.P."/>
            <person name="Terry A.Y."/>
            <person name="Boore J.L."/>
            <person name="Grigoriev I.V."/>
            <person name="Lindberg D.R."/>
            <person name="Seaver E.C."/>
            <person name="Weisblat D.A."/>
            <person name="Putnam N.H."/>
            <person name="Rokhsar D.S."/>
        </authorList>
    </citation>
    <scope>NUCLEOTIDE SEQUENCE</scope>
    <source>
        <strain evidence="22 24">I ESC-2004</strain>
    </source>
</reference>
<dbReference type="FunFam" id="1.10.510.10:FF:000315">
    <property type="entry name" value="membrane-associated tyrosine- and threonine-specific cdc2-inhibitory kinase"/>
    <property type="match status" value="1"/>
</dbReference>
<keyword evidence="10" id="KW-0460">Magnesium</keyword>
<protein>
    <recommendedName>
        <fullName evidence="17">Membrane-associated tyrosine- and threonine-specific cdc2-inhibitory kinase</fullName>
        <ecNumber evidence="2">2.7.11.1</ecNumber>
    </recommendedName>
    <alternativeName>
        <fullName evidence="18">Myt1 kinase</fullName>
    </alternativeName>
</protein>
<evidence type="ECO:0000256" key="11">
    <source>
        <dbReference type="ARBA" id="ARBA00023034"/>
    </source>
</evidence>
<comment type="catalytic activity">
    <reaction evidence="16">
        <text>L-seryl-[protein] + ATP = O-phospho-L-seryl-[protein] + ADP + H(+)</text>
        <dbReference type="Rhea" id="RHEA:17989"/>
        <dbReference type="Rhea" id="RHEA-COMP:9863"/>
        <dbReference type="Rhea" id="RHEA-COMP:11604"/>
        <dbReference type="ChEBI" id="CHEBI:15378"/>
        <dbReference type="ChEBI" id="CHEBI:29999"/>
        <dbReference type="ChEBI" id="CHEBI:30616"/>
        <dbReference type="ChEBI" id="CHEBI:83421"/>
        <dbReference type="ChEBI" id="CHEBI:456216"/>
        <dbReference type="EC" id="2.7.11.1"/>
    </reaction>
</comment>
<evidence type="ECO:0000313" key="22">
    <source>
        <dbReference type="EMBL" id="ELU06630.1"/>
    </source>
</evidence>
<dbReference type="EnsemblMetazoa" id="CapteT74696">
    <property type="protein sequence ID" value="CapteP74696"/>
    <property type="gene ID" value="CapteG74696"/>
</dbReference>
<keyword evidence="24" id="KW-1185">Reference proteome</keyword>
<keyword evidence="8" id="KW-0418">Kinase</keyword>
<keyword evidence="5" id="KW-0808">Transferase</keyword>
<dbReference type="FunFam" id="3.30.200.20:FF:000280">
    <property type="entry name" value="membrane-associated tyrosine- and threonine-specific cdc2-inhibitory kinase"/>
    <property type="match status" value="1"/>
</dbReference>
<keyword evidence="7 19" id="KW-0547">Nucleotide-binding</keyword>
<dbReference type="GO" id="GO:0005634">
    <property type="term" value="C:nucleus"/>
    <property type="evidence" value="ECO:0007669"/>
    <property type="project" value="TreeGrafter"/>
</dbReference>
<evidence type="ECO:0000256" key="5">
    <source>
        <dbReference type="ARBA" id="ARBA00022679"/>
    </source>
</evidence>
<evidence type="ECO:0000313" key="23">
    <source>
        <dbReference type="EnsemblMetazoa" id="CapteP74696"/>
    </source>
</evidence>
<accession>R7UKB2</accession>
<gene>
    <name evidence="22" type="ORF">CAPTEDRAFT_74696</name>
</gene>
<dbReference type="SMART" id="SM00220">
    <property type="entry name" value="S_TKc"/>
    <property type="match status" value="1"/>
</dbReference>
<feature type="non-terminal residue" evidence="22">
    <location>
        <position position="1"/>
    </location>
</feature>
<dbReference type="Gene3D" id="3.30.200.20">
    <property type="entry name" value="Phosphorylase Kinase, domain 1"/>
    <property type="match status" value="1"/>
</dbReference>